<sequence length="141" mass="15183">MTDLIVIAFISCLLVEFAASLTPADPIIPIISQDQDVSFDGSYRTAFESANGIRFQEQGVLKNPGNKDAEAEEVQGAVSYTAPDGTPIQLSYLANENGFQPQGAHLPVAPVDDNTPPPIPLAILRSLEYNAAHPEPKPLRR</sequence>
<dbReference type="InterPro" id="IPR050468">
    <property type="entry name" value="Cuticle_Struct_Prot"/>
</dbReference>
<evidence type="ECO:0000256" key="2">
    <source>
        <dbReference type="PROSITE-ProRule" id="PRU00497"/>
    </source>
</evidence>
<dbReference type="PROSITE" id="PS00233">
    <property type="entry name" value="CHIT_BIND_RR_1"/>
    <property type="match status" value="1"/>
</dbReference>
<feature type="signal peptide" evidence="3">
    <location>
        <begin position="1"/>
        <end position="20"/>
    </location>
</feature>
<reference evidence="4" key="1">
    <citation type="journal article" date="2023" name="Insect Mol. Biol.">
        <title>Genome sequencing provides insights into the evolution of gene families encoding plant cell wall-degrading enzymes in longhorned beetles.</title>
        <authorList>
            <person name="Shin N.R."/>
            <person name="Okamura Y."/>
            <person name="Kirsch R."/>
            <person name="Pauchet Y."/>
        </authorList>
    </citation>
    <scope>NUCLEOTIDE SEQUENCE</scope>
    <source>
        <strain evidence="4">AMC_N1</strain>
    </source>
</reference>
<dbReference type="GO" id="GO:0008010">
    <property type="term" value="F:structural constituent of chitin-based larval cuticle"/>
    <property type="evidence" value="ECO:0007669"/>
    <property type="project" value="TreeGrafter"/>
</dbReference>
<dbReference type="InterPro" id="IPR031311">
    <property type="entry name" value="CHIT_BIND_RR_consensus"/>
</dbReference>
<keyword evidence="5" id="KW-1185">Reference proteome</keyword>
<feature type="chain" id="PRO_5043754022" evidence="3">
    <location>
        <begin position="21"/>
        <end position="141"/>
    </location>
</feature>
<evidence type="ECO:0000256" key="3">
    <source>
        <dbReference type="SAM" id="SignalP"/>
    </source>
</evidence>
<evidence type="ECO:0000313" key="4">
    <source>
        <dbReference type="EMBL" id="KAJ8942545.1"/>
    </source>
</evidence>
<proteinExistence type="predicted"/>
<gene>
    <name evidence="4" type="ORF">NQ318_021947</name>
</gene>
<protein>
    <submittedName>
        <fullName evidence="4">Uncharacterized protein</fullName>
    </submittedName>
</protein>
<name>A0AAV8XUZ3_9CUCU</name>
<dbReference type="GO" id="GO:0062129">
    <property type="term" value="C:chitin-based extracellular matrix"/>
    <property type="evidence" value="ECO:0007669"/>
    <property type="project" value="TreeGrafter"/>
</dbReference>
<dbReference type="PANTHER" id="PTHR10380">
    <property type="entry name" value="CUTICLE PROTEIN"/>
    <property type="match status" value="1"/>
</dbReference>
<dbReference type="PROSITE" id="PS51155">
    <property type="entry name" value="CHIT_BIND_RR_2"/>
    <property type="match status" value="1"/>
</dbReference>
<dbReference type="Pfam" id="PF00379">
    <property type="entry name" value="Chitin_bind_4"/>
    <property type="match status" value="1"/>
</dbReference>
<dbReference type="Proteomes" id="UP001162162">
    <property type="component" value="Unassembled WGS sequence"/>
</dbReference>
<organism evidence="4 5">
    <name type="scientific">Aromia moschata</name>
    <dbReference type="NCBI Taxonomy" id="1265417"/>
    <lineage>
        <taxon>Eukaryota</taxon>
        <taxon>Metazoa</taxon>
        <taxon>Ecdysozoa</taxon>
        <taxon>Arthropoda</taxon>
        <taxon>Hexapoda</taxon>
        <taxon>Insecta</taxon>
        <taxon>Pterygota</taxon>
        <taxon>Neoptera</taxon>
        <taxon>Endopterygota</taxon>
        <taxon>Coleoptera</taxon>
        <taxon>Polyphaga</taxon>
        <taxon>Cucujiformia</taxon>
        <taxon>Chrysomeloidea</taxon>
        <taxon>Cerambycidae</taxon>
        <taxon>Cerambycinae</taxon>
        <taxon>Callichromatini</taxon>
        <taxon>Aromia</taxon>
    </lineage>
</organism>
<keyword evidence="3" id="KW-0732">Signal</keyword>
<evidence type="ECO:0000313" key="5">
    <source>
        <dbReference type="Proteomes" id="UP001162162"/>
    </source>
</evidence>
<dbReference type="EMBL" id="JAPWTK010000321">
    <property type="protein sequence ID" value="KAJ8942545.1"/>
    <property type="molecule type" value="Genomic_DNA"/>
</dbReference>
<comment type="caution">
    <text evidence="4">The sequence shown here is derived from an EMBL/GenBank/DDBJ whole genome shotgun (WGS) entry which is preliminary data.</text>
</comment>
<accession>A0AAV8XUZ3</accession>
<dbReference type="InterPro" id="IPR000618">
    <property type="entry name" value="Insect_cuticle"/>
</dbReference>
<dbReference type="PANTHER" id="PTHR10380:SF241">
    <property type="entry name" value="CUTICULAR PROTEIN 47EG-RELATED"/>
    <property type="match status" value="1"/>
</dbReference>
<evidence type="ECO:0000256" key="1">
    <source>
        <dbReference type="ARBA" id="ARBA00022460"/>
    </source>
</evidence>
<keyword evidence="1 2" id="KW-0193">Cuticle</keyword>
<dbReference type="AlphaFoldDB" id="A0AAV8XUZ3"/>